<proteinExistence type="predicted"/>
<name>A0A1F8G1B7_9BACT</name>
<dbReference type="InterPro" id="IPR023346">
    <property type="entry name" value="Lysozyme-like_dom_sf"/>
</dbReference>
<dbReference type="InterPro" id="IPR043993">
    <property type="entry name" value="T4SS_pilin"/>
</dbReference>
<organism evidence="4 5">
    <name type="scientific">Candidatus Yanofskybacteria bacterium RIFCSPHIGHO2_12_FULL_45_19b</name>
    <dbReference type="NCBI Taxonomy" id="1802689"/>
    <lineage>
        <taxon>Bacteria</taxon>
        <taxon>Candidatus Yanofskyibacteriota</taxon>
    </lineage>
</organism>
<protein>
    <recommendedName>
        <fullName evidence="3">Transglycosylase SLT domain-containing protein</fullName>
    </recommendedName>
</protein>
<dbReference type="Gene3D" id="2.60.40.10">
    <property type="entry name" value="Immunoglobulins"/>
    <property type="match status" value="1"/>
</dbReference>
<dbReference type="Proteomes" id="UP000177478">
    <property type="component" value="Unassembled WGS sequence"/>
</dbReference>
<dbReference type="InterPro" id="IPR015919">
    <property type="entry name" value="Cadherin-like_sf"/>
</dbReference>
<feature type="transmembrane region" description="Helical" evidence="1">
    <location>
        <begin position="68"/>
        <end position="92"/>
    </location>
</feature>
<evidence type="ECO:0000259" key="3">
    <source>
        <dbReference type="Pfam" id="PF01464"/>
    </source>
</evidence>
<dbReference type="PANTHER" id="PTHR37423">
    <property type="entry name" value="SOLUBLE LYTIC MUREIN TRANSGLYCOSYLASE-RELATED"/>
    <property type="match status" value="1"/>
</dbReference>
<reference evidence="4 5" key="1">
    <citation type="journal article" date="2016" name="Nat. Commun.">
        <title>Thousands of microbial genomes shed light on interconnected biogeochemical processes in an aquifer system.</title>
        <authorList>
            <person name="Anantharaman K."/>
            <person name="Brown C.T."/>
            <person name="Hug L.A."/>
            <person name="Sharon I."/>
            <person name="Castelle C.J."/>
            <person name="Probst A.J."/>
            <person name="Thomas B.C."/>
            <person name="Singh A."/>
            <person name="Wilkins M.J."/>
            <person name="Karaoz U."/>
            <person name="Brodie E.L."/>
            <person name="Williams K.H."/>
            <person name="Hubbard S.S."/>
            <person name="Banfield J.F."/>
        </authorList>
    </citation>
    <scope>NUCLEOTIDE SEQUENCE [LARGE SCALE GENOMIC DNA]</scope>
</reference>
<dbReference type="InterPro" id="IPR013783">
    <property type="entry name" value="Ig-like_fold"/>
</dbReference>
<keyword evidence="1" id="KW-0472">Membrane</keyword>
<dbReference type="SUPFAM" id="SSF53955">
    <property type="entry name" value="Lysozyme-like"/>
    <property type="match status" value="1"/>
</dbReference>
<feature type="chain" id="PRO_5009535606" description="Transglycosylase SLT domain-containing protein" evidence="2">
    <location>
        <begin position="33"/>
        <end position="666"/>
    </location>
</feature>
<keyword evidence="1" id="KW-1133">Transmembrane helix</keyword>
<sequence length="666" mass="69307">MIERMFRNKWWIMWVAFGVAFLLLTWASGAQALDALVPCGGTNADGTRQALCQTCDILKLIKNLFDFLFFYLMPVMATLLFLYAGFLILLGGMDPGTVQKGYKVFRNTGWGLLILVTAWLIVNTTLRTIAGDNNVAANWWQLECKDEPVDAIGNPGGGGGATGSWGIYITNYINFETPVNRAFSKILTVDSSAKKPVTWKITSGDLPDGLKLNETSGEITGTPTKVDTYEFTVQVEDSATPKAQGDKEFTVTITAGNVGPTTCGDAELKTLAQQALTSGLSFSTDSTCGEGHQAKENITDIVAGRCPAVCNAGSCSSDGKTKLCAANTCPAGGTSGTATVNKNLMRAIIALGAHKQGASSIQISSLTTGSHSCGNDSHYLGNAVDITFSPATQTIAEAIRSFMKSQPGAVASQIACEGGGSFNTTGPCTNVGSSGFHIHAEIRGTGGAAGGGGDSGSGDKTCSYSSVNLCLASGTCPAPSCDKSSDGKFSYGIAIKQAAANIAISGVNTEALIRAVMFKESSCDVNSVSNSNPPSCGLMQLQPATANVFKSRCGVNADITCDWLRQPANAEASICIGAYYLQSIAGGTCGSSVRNIAAGYNGGAGACLASNDCTTANTAKSCDNKTVQRWECLYDDTAHQTCNAGFDETRNYAPKVLGCYNSNGGT</sequence>
<keyword evidence="2" id="KW-0732">Signal</keyword>
<dbReference type="Pfam" id="PF18895">
    <property type="entry name" value="T4SS_pilin"/>
    <property type="match status" value="1"/>
</dbReference>
<dbReference type="Gene3D" id="1.10.530.10">
    <property type="match status" value="1"/>
</dbReference>
<dbReference type="Pfam" id="PF05345">
    <property type="entry name" value="He_PIG"/>
    <property type="match status" value="1"/>
</dbReference>
<gene>
    <name evidence="4" type="ORF">A3F25_01110</name>
</gene>
<keyword evidence="1" id="KW-0812">Transmembrane</keyword>
<feature type="signal peptide" evidence="2">
    <location>
        <begin position="1"/>
        <end position="32"/>
    </location>
</feature>
<feature type="domain" description="Transglycosylase SLT" evidence="3">
    <location>
        <begin position="509"/>
        <end position="608"/>
    </location>
</feature>
<dbReference type="Pfam" id="PF01464">
    <property type="entry name" value="SLT"/>
    <property type="match status" value="1"/>
</dbReference>
<evidence type="ECO:0000256" key="1">
    <source>
        <dbReference type="SAM" id="Phobius"/>
    </source>
</evidence>
<dbReference type="GO" id="GO:0005509">
    <property type="term" value="F:calcium ion binding"/>
    <property type="evidence" value="ECO:0007669"/>
    <property type="project" value="InterPro"/>
</dbReference>
<dbReference type="EMBL" id="MGKD01000022">
    <property type="protein sequence ID" value="OGN19164.1"/>
    <property type="molecule type" value="Genomic_DNA"/>
</dbReference>
<accession>A0A1F8G1B7</accession>
<dbReference type="CDD" id="cd11304">
    <property type="entry name" value="Cadherin_repeat"/>
    <property type="match status" value="1"/>
</dbReference>
<dbReference type="GO" id="GO:0016020">
    <property type="term" value="C:membrane"/>
    <property type="evidence" value="ECO:0007669"/>
    <property type="project" value="InterPro"/>
</dbReference>
<dbReference type="AlphaFoldDB" id="A0A1F8G1B7"/>
<evidence type="ECO:0000313" key="5">
    <source>
        <dbReference type="Proteomes" id="UP000177478"/>
    </source>
</evidence>
<evidence type="ECO:0000256" key="2">
    <source>
        <dbReference type="SAM" id="SignalP"/>
    </source>
</evidence>
<dbReference type="InterPro" id="IPR008258">
    <property type="entry name" value="Transglycosylase_SLT_dom_1"/>
</dbReference>
<comment type="caution">
    <text evidence="4">The sequence shown here is derived from an EMBL/GenBank/DDBJ whole genome shotgun (WGS) entry which is preliminary data.</text>
</comment>
<feature type="transmembrane region" description="Helical" evidence="1">
    <location>
        <begin position="104"/>
        <end position="122"/>
    </location>
</feature>
<dbReference type="STRING" id="1802689.A3F25_01110"/>
<dbReference type="PANTHER" id="PTHR37423:SF2">
    <property type="entry name" value="MEMBRANE-BOUND LYTIC MUREIN TRANSGLYCOSYLASE C"/>
    <property type="match status" value="1"/>
</dbReference>
<evidence type="ECO:0000313" key="4">
    <source>
        <dbReference type="EMBL" id="OGN19164.1"/>
    </source>
</evidence>
<dbReference type="SUPFAM" id="SSF49313">
    <property type="entry name" value="Cadherin-like"/>
    <property type="match status" value="1"/>
</dbReference>